<proteinExistence type="inferred from homology"/>
<evidence type="ECO:0000256" key="1">
    <source>
        <dbReference type="ARBA" id="ARBA00004903"/>
    </source>
</evidence>
<evidence type="ECO:0000256" key="5">
    <source>
        <dbReference type="ARBA" id="ARBA00022857"/>
    </source>
</evidence>
<dbReference type="Gene3D" id="3.40.430.10">
    <property type="entry name" value="Dihydrofolate Reductase, subunit A"/>
    <property type="match status" value="1"/>
</dbReference>
<dbReference type="PANTHER" id="PTHR48069:SF3">
    <property type="entry name" value="DIHYDROFOLATE REDUCTASE"/>
    <property type="match status" value="1"/>
</dbReference>
<comment type="similarity">
    <text evidence="2 8 9">Belongs to the dihydrofolate reductase family.</text>
</comment>
<evidence type="ECO:0000313" key="12">
    <source>
        <dbReference type="Proteomes" id="UP000307874"/>
    </source>
</evidence>
<evidence type="ECO:0000256" key="4">
    <source>
        <dbReference type="ARBA" id="ARBA00022563"/>
    </source>
</evidence>
<dbReference type="GO" id="GO:0070401">
    <property type="term" value="F:NADP+ binding"/>
    <property type="evidence" value="ECO:0007669"/>
    <property type="project" value="UniProtKB-ARBA"/>
</dbReference>
<dbReference type="OrthoDB" id="9804315at2"/>
<evidence type="ECO:0000256" key="6">
    <source>
        <dbReference type="ARBA" id="ARBA00023002"/>
    </source>
</evidence>
<keyword evidence="5 8" id="KW-0521">NADP</keyword>
<dbReference type="GO" id="GO:0005829">
    <property type="term" value="C:cytosol"/>
    <property type="evidence" value="ECO:0007669"/>
    <property type="project" value="TreeGrafter"/>
</dbReference>
<comment type="caution">
    <text evidence="11">The sequence shown here is derived from an EMBL/GenBank/DDBJ whole genome shotgun (WGS) entry which is preliminary data.</text>
</comment>
<comment type="function">
    <text evidence="7 8">Key enzyme in folate metabolism. Catalyzes an essential reaction for de novo glycine and purine synthesis, and for DNA precursor synthesis.</text>
</comment>
<dbReference type="EC" id="1.5.1.3" evidence="3 8"/>
<sequence>MTAEIVIMAAVAKNGVIGNGAAMPWHLGSDFRRFKALTMGKPQIMGRKTYQSIGKPLPGRMNIIISRNPDFLAPGCIVVPSLEEAVALARKDAAEKGLDEIYVQGGGEIYRQAMTLADRLRITHVETEADGQTTFPVIDPALWQPESSENLPAGEKDDYPTRYVVYARKAR</sequence>
<dbReference type="PIRSF" id="PIRSF000194">
    <property type="entry name" value="DHFR"/>
    <property type="match status" value="1"/>
</dbReference>
<protein>
    <recommendedName>
        <fullName evidence="3 8">Dihydrofolate reductase</fullName>
        <ecNumber evidence="3 8">1.5.1.3</ecNumber>
    </recommendedName>
</protein>
<dbReference type="GO" id="GO:0006730">
    <property type="term" value="P:one-carbon metabolic process"/>
    <property type="evidence" value="ECO:0007669"/>
    <property type="project" value="UniProtKB-KW"/>
</dbReference>
<reference evidence="11 12" key="2">
    <citation type="submission" date="2019-06" db="EMBL/GenBank/DDBJ databases">
        <title>Martelella lutilitoris sp. nov., isolated from a tidal mudflat.</title>
        <authorList>
            <person name="Kim Y.-J."/>
        </authorList>
    </citation>
    <scope>NUCLEOTIDE SEQUENCE [LARGE SCALE GENOMIC DNA]</scope>
    <source>
        <strain evidence="11 12">GH2-6</strain>
    </source>
</reference>
<comment type="catalytic activity">
    <reaction evidence="8">
        <text>(6S)-5,6,7,8-tetrahydrofolate + NADP(+) = 7,8-dihydrofolate + NADPH + H(+)</text>
        <dbReference type="Rhea" id="RHEA:15009"/>
        <dbReference type="ChEBI" id="CHEBI:15378"/>
        <dbReference type="ChEBI" id="CHEBI:57451"/>
        <dbReference type="ChEBI" id="CHEBI:57453"/>
        <dbReference type="ChEBI" id="CHEBI:57783"/>
        <dbReference type="ChEBI" id="CHEBI:58349"/>
        <dbReference type="EC" id="1.5.1.3"/>
    </reaction>
</comment>
<dbReference type="FunFam" id="3.40.430.10:FF:000001">
    <property type="entry name" value="Dihydrofolate reductase"/>
    <property type="match status" value="1"/>
</dbReference>
<dbReference type="Pfam" id="PF00186">
    <property type="entry name" value="DHFR_1"/>
    <property type="match status" value="1"/>
</dbReference>
<evidence type="ECO:0000313" key="11">
    <source>
        <dbReference type="EMBL" id="TNB46647.1"/>
    </source>
</evidence>
<dbReference type="PROSITE" id="PS00075">
    <property type="entry name" value="DHFR_1"/>
    <property type="match status" value="1"/>
</dbReference>
<dbReference type="InterPro" id="IPR012259">
    <property type="entry name" value="DHFR"/>
</dbReference>
<dbReference type="InterPro" id="IPR017925">
    <property type="entry name" value="DHFR_CS"/>
</dbReference>
<evidence type="ECO:0000256" key="3">
    <source>
        <dbReference type="ARBA" id="ARBA00012856"/>
    </source>
</evidence>
<keyword evidence="12" id="KW-1185">Reference proteome</keyword>
<evidence type="ECO:0000256" key="2">
    <source>
        <dbReference type="ARBA" id="ARBA00009539"/>
    </source>
</evidence>
<dbReference type="PANTHER" id="PTHR48069">
    <property type="entry name" value="DIHYDROFOLATE REDUCTASE"/>
    <property type="match status" value="1"/>
</dbReference>
<dbReference type="InterPro" id="IPR001796">
    <property type="entry name" value="DHFR_dom"/>
</dbReference>
<evidence type="ECO:0000256" key="7">
    <source>
        <dbReference type="ARBA" id="ARBA00025067"/>
    </source>
</evidence>
<dbReference type="GO" id="GO:0004146">
    <property type="term" value="F:dihydrofolate reductase activity"/>
    <property type="evidence" value="ECO:0007669"/>
    <property type="project" value="UniProtKB-EC"/>
</dbReference>
<feature type="domain" description="DHFR" evidence="10">
    <location>
        <begin position="4"/>
        <end position="168"/>
    </location>
</feature>
<dbReference type="UniPathway" id="UPA00077">
    <property type="reaction ID" value="UER00158"/>
</dbReference>
<dbReference type="SUPFAM" id="SSF53597">
    <property type="entry name" value="Dihydrofolate reductase-like"/>
    <property type="match status" value="1"/>
</dbReference>
<dbReference type="InterPro" id="IPR024072">
    <property type="entry name" value="DHFR-like_dom_sf"/>
</dbReference>
<comment type="pathway">
    <text evidence="1 8">Cofactor biosynthesis; tetrahydrofolate biosynthesis; 5,6,7,8-tetrahydrofolate from 7,8-dihydrofolate: step 1/1.</text>
</comment>
<dbReference type="CDD" id="cd00209">
    <property type="entry name" value="DHFR"/>
    <property type="match status" value="1"/>
</dbReference>
<dbReference type="GO" id="GO:0046654">
    <property type="term" value="P:tetrahydrofolate biosynthetic process"/>
    <property type="evidence" value="ECO:0007669"/>
    <property type="project" value="UniProtKB-UniPathway"/>
</dbReference>
<evidence type="ECO:0000256" key="9">
    <source>
        <dbReference type="RuleBase" id="RU004474"/>
    </source>
</evidence>
<dbReference type="EMBL" id="VCLB01000009">
    <property type="protein sequence ID" value="TNB46647.1"/>
    <property type="molecule type" value="Genomic_DNA"/>
</dbReference>
<accession>A0A5C4JMW4</accession>
<evidence type="ECO:0000256" key="8">
    <source>
        <dbReference type="PIRNR" id="PIRNR000194"/>
    </source>
</evidence>
<dbReference type="GO" id="GO:0046655">
    <property type="term" value="P:folic acid metabolic process"/>
    <property type="evidence" value="ECO:0007669"/>
    <property type="project" value="TreeGrafter"/>
</dbReference>
<dbReference type="AlphaFoldDB" id="A0A5C4JMW4"/>
<evidence type="ECO:0000259" key="10">
    <source>
        <dbReference type="PROSITE" id="PS51330"/>
    </source>
</evidence>
<gene>
    <name evidence="11" type="ORF">FF124_16785</name>
</gene>
<dbReference type="Proteomes" id="UP000307874">
    <property type="component" value="Unassembled WGS sequence"/>
</dbReference>
<dbReference type="PRINTS" id="PR00070">
    <property type="entry name" value="DHFR"/>
</dbReference>
<reference evidence="11 12" key="1">
    <citation type="submission" date="2019-05" db="EMBL/GenBank/DDBJ databases">
        <authorList>
            <person name="Lee S.D."/>
        </authorList>
    </citation>
    <scope>NUCLEOTIDE SEQUENCE [LARGE SCALE GENOMIC DNA]</scope>
    <source>
        <strain evidence="11 12">GH2-6</strain>
    </source>
</reference>
<name>A0A5C4JMW4_9HYPH</name>
<organism evidence="11 12">
    <name type="scientific">Martelella lutilitoris</name>
    <dbReference type="NCBI Taxonomy" id="2583532"/>
    <lineage>
        <taxon>Bacteria</taxon>
        <taxon>Pseudomonadati</taxon>
        <taxon>Pseudomonadota</taxon>
        <taxon>Alphaproteobacteria</taxon>
        <taxon>Hyphomicrobiales</taxon>
        <taxon>Aurantimonadaceae</taxon>
        <taxon>Martelella</taxon>
    </lineage>
</organism>
<keyword evidence="6 8" id="KW-0560">Oxidoreductase</keyword>
<dbReference type="GO" id="GO:0046452">
    <property type="term" value="P:dihydrofolate metabolic process"/>
    <property type="evidence" value="ECO:0007669"/>
    <property type="project" value="TreeGrafter"/>
</dbReference>
<keyword evidence="4 8" id="KW-0554">One-carbon metabolism</keyword>
<dbReference type="PROSITE" id="PS51330">
    <property type="entry name" value="DHFR_2"/>
    <property type="match status" value="1"/>
</dbReference>